<evidence type="ECO:0000313" key="2">
    <source>
        <dbReference type="Proteomes" id="UP000236327"/>
    </source>
</evidence>
<accession>A0A2K2G0M1</accession>
<reference evidence="1 2" key="1">
    <citation type="submission" date="2016-05" db="EMBL/GenBank/DDBJ databases">
        <title>Complete genome sequence of Novosphingobium guangzhouense SA925(T).</title>
        <authorList>
            <person name="Sha S."/>
        </authorList>
    </citation>
    <scope>NUCLEOTIDE SEQUENCE [LARGE SCALE GENOMIC DNA]</scope>
    <source>
        <strain evidence="1 2">SA925</strain>
    </source>
</reference>
<proteinExistence type="predicted"/>
<dbReference type="EMBL" id="LYMM01000033">
    <property type="protein sequence ID" value="PNU04591.1"/>
    <property type="molecule type" value="Genomic_DNA"/>
</dbReference>
<dbReference type="AlphaFoldDB" id="A0A2K2G0M1"/>
<gene>
    <name evidence="1" type="ORF">A8V01_19475</name>
</gene>
<dbReference type="Proteomes" id="UP000236327">
    <property type="component" value="Unassembled WGS sequence"/>
</dbReference>
<name>A0A2K2G0M1_9SPHN</name>
<protein>
    <submittedName>
        <fullName evidence="1">Uncharacterized protein</fullName>
    </submittedName>
</protein>
<comment type="caution">
    <text evidence="1">The sequence shown here is derived from an EMBL/GenBank/DDBJ whole genome shotgun (WGS) entry which is preliminary data.</text>
</comment>
<organism evidence="1 2">
    <name type="scientific">Novosphingobium guangzhouense</name>
    <dbReference type="NCBI Taxonomy" id="1850347"/>
    <lineage>
        <taxon>Bacteria</taxon>
        <taxon>Pseudomonadati</taxon>
        <taxon>Pseudomonadota</taxon>
        <taxon>Alphaproteobacteria</taxon>
        <taxon>Sphingomonadales</taxon>
        <taxon>Sphingomonadaceae</taxon>
        <taxon>Novosphingobium</taxon>
    </lineage>
</organism>
<keyword evidence="2" id="KW-1185">Reference proteome</keyword>
<evidence type="ECO:0000313" key="1">
    <source>
        <dbReference type="EMBL" id="PNU04591.1"/>
    </source>
</evidence>
<sequence length="182" mass="19316">MMVGSSPFCLNCYSQYKQLQHMDFAQNLAMLNIANQDFADVLGMPHLAKPVQIPPAPFHYNYNQSVTITDSTVGSVNLGTAKDIQVAIKTMEQNGEPGLGEALSGLLKAVVAAPDATSAQKNELLEQIEALTQQVNAKPEERKAGIIKPMFAALKEGAAAISGVAGAWTAVEPLLAGHLQLS</sequence>